<comment type="similarity">
    <text evidence="1">Belongs to the beta type-B retroviral polymerase family. HERV class-II K(HML-2) pol subfamily.</text>
</comment>
<dbReference type="InterPro" id="IPR000477">
    <property type="entry name" value="RT_dom"/>
</dbReference>
<dbReference type="PANTHER" id="PTHR47510:SF3">
    <property type="entry name" value="ENDO_EXONUCLEASE_PHOSPHATASE DOMAIN-CONTAINING PROTEIN"/>
    <property type="match status" value="1"/>
</dbReference>
<dbReference type="EMBL" id="JBBPFD010000020">
    <property type="protein sequence ID" value="KAK7883937.1"/>
    <property type="molecule type" value="Genomic_DNA"/>
</dbReference>
<dbReference type="PROSITE" id="PS50878">
    <property type="entry name" value="RT_POL"/>
    <property type="match status" value="1"/>
</dbReference>
<dbReference type="InterPro" id="IPR043128">
    <property type="entry name" value="Rev_trsase/Diguanyl_cyclase"/>
</dbReference>
<dbReference type="Gene3D" id="3.60.10.10">
    <property type="entry name" value="Endonuclease/exonuclease/phosphatase"/>
    <property type="match status" value="1"/>
</dbReference>
<feature type="domain" description="Reverse transcriptase" evidence="3">
    <location>
        <begin position="520"/>
        <end position="786"/>
    </location>
</feature>
<accession>A0AAW0MXU1</accession>
<dbReference type="Proteomes" id="UP001460270">
    <property type="component" value="Unassembled WGS sequence"/>
</dbReference>
<dbReference type="InterPro" id="IPR043502">
    <property type="entry name" value="DNA/RNA_pol_sf"/>
</dbReference>
<evidence type="ECO:0000259" key="3">
    <source>
        <dbReference type="PROSITE" id="PS50878"/>
    </source>
</evidence>
<dbReference type="CDD" id="cd01650">
    <property type="entry name" value="RT_nLTR_like"/>
    <property type="match status" value="1"/>
</dbReference>
<dbReference type="Gene3D" id="3.30.70.270">
    <property type="match status" value="1"/>
</dbReference>
<dbReference type="GO" id="GO:0016706">
    <property type="term" value="F:2-oxoglutarate-dependent dioxygenase activity"/>
    <property type="evidence" value="ECO:0007669"/>
    <property type="project" value="InterPro"/>
</dbReference>
<evidence type="ECO:0000256" key="2">
    <source>
        <dbReference type="ARBA" id="ARBA00012180"/>
    </source>
</evidence>
<evidence type="ECO:0000313" key="5">
    <source>
        <dbReference type="Proteomes" id="UP001460270"/>
    </source>
</evidence>
<dbReference type="Pfam" id="PF00078">
    <property type="entry name" value="RVT_1"/>
    <property type="match status" value="2"/>
</dbReference>
<organism evidence="4 5">
    <name type="scientific">Mugilogobius chulae</name>
    <name type="common">yellowstripe goby</name>
    <dbReference type="NCBI Taxonomy" id="88201"/>
    <lineage>
        <taxon>Eukaryota</taxon>
        <taxon>Metazoa</taxon>
        <taxon>Chordata</taxon>
        <taxon>Craniata</taxon>
        <taxon>Vertebrata</taxon>
        <taxon>Euteleostomi</taxon>
        <taxon>Actinopterygii</taxon>
        <taxon>Neopterygii</taxon>
        <taxon>Teleostei</taxon>
        <taxon>Neoteleostei</taxon>
        <taxon>Acanthomorphata</taxon>
        <taxon>Gobiaria</taxon>
        <taxon>Gobiiformes</taxon>
        <taxon>Gobioidei</taxon>
        <taxon>Gobiidae</taxon>
        <taxon>Gobionellinae</taxon>
        <taxon>Mugilogobius</taxon>
    </lineage>
</organism>
<dbReference type="SUPFAM" id="SSF56672">
    <property type="entry name" value="DNA/RNA polymerases"/>
    <property type="match status" value="2"/>
</dbReference>
<dbReference type="EC" id="3.1.26.4" evidence="2"/>
<dbReference type="InterPro" id="IPR036691">
    <property type="entry name" value="Endo/exonu/phosph_ase_sf"/>
</dbReference>
<sequence length="1197" mass="135437">MNIGGTFHPSTDFIIPPEIIRPPIGTPAKPGWRRRRYERRRRGKRAGVLARLKANPFKPSLPSIFLSNVRSICNKMDEIRQQMTMKRDFANCCSLIFTETWLNDNTPDAAIELTGFTAHRADRTADSGKRIGGGVCIYTNDSWCTNTTVVARHCCPNVEFILLKCRPFYLPREFAAVWICAIYVPPDANAKLALAQLHDSINTSLVAHPDNVFIAAGDFNHADLKTVFNKFHCNVNCATREGKTLDQVYTSVANAYKVQPLPHLGLSDHISLMLYPRYIPIIKTARTTVKTTRIWPKSAIPELQDCFCTTDWDVFREGGLLSPQSLDEYTNTVMAYINFCMNVVTTWKQIRVYPNQQPWMTHELQLLFKARDGAYRSGDSVEYSRARSALRKGIKAAKGAYKRRIEAHFDTSANSREVWQGIRALTDYRRAPSSPVNCSSTLADELNLFYARFDRDNKEAVSSPLPSGGSTTPSLDLHQVRLCLRNINPRKAAGPDGVLGRVLKDCADELAEVFTNIFNLSLSTSWVPTCFKAATIIPVPKQTNVTCLNDYRPVALTPIPAKCLERLVIKHIKEAIPSALDQYQFAYRENRSTEDAVAIVLHTLLEHLEHKNTYARLLFVDFSSAFNTILPNILLQKLSNLGLNSSLCNWILDFLTNRSQCVKIGEHISSTISINTGAPQGCVLSPLLYTLYTHDCSALFPANHIIKFADDTTVLGLITNNNETAYREEVKQLVGWCKKHNLVLNIKKTKELIVDFRKSAIHHAPLLINGEVVERVSSFKFLGLTVSEDLSWGQHINSAVGKAQQRLFFLRKLRRVKLHQRLMTNFYNCAIQSVLTYGLLVWFSSCTNAEKQAIQRVATNFRLLTPKKLARSSVEDWTTYVERFDQYCVANEIEDERKVAVLLSVMGAKTYNLLRNLIAPAKPADKTINEITNTLKNHLNPAPLVIAERFRFHKRNQAKTETVPEYIAELRRLAEHCQFGDGLSDALRDRFVCGLHNESIQKRLLTEDKLTLKRAVDIAVSVETAAKDATELQDQYPLPRIDDIFASLANGEHFTKIDLAQAYLQMEMDESSRKYLTINTHKGLYQYNRLVFGITSAPAIWQRAMDQNTKWSWTKDCEQAFKKAKRLIISDKVLTHYDPKLPMRLACDASPYGIGAVLSHKMTDGSERPIAFASRSLSPAERNYAQIDREALSLVWE</sequence>
<dbReference type="AlphaFoldDB" id="A0AAW0MXU1"/>
<dbReference type="InterPro" id="IPR015095">
    <property type="entry name" value="AlkB_hom8_N"/>
</dbReference>
<dbReference type="InterPro" id="IPR041577">
    <property type="entry name" value="RT_RNaseH_2"/>
</dbReference>
<dbReference type="Pfam" id="PF17919">
    <property type="entry name" value="RT_RNaseH_2"/>
    <property type="match status" value="1"/>
</dbReference>
<protein>
    <recommendedName>
        <fullName evidence="2">ribonuclease H</fullName>
        <ecNumber evidence="2">3.1.26.4</ecNumber>
    </recommendedName>
</protein>
<dbReference type="CDD" id="cd01647">
    <property type="entry name" value="RT_LTR"/>
    <property type="match status" value="1"/>
</dbReference>
<dbReference type="Pfam" id="PF09004">
    <property type="entry name" value="ALKBH8_N"/>
    <property type="match status" value="1"/>
</dbReference>
<dbReference type="GO" id="GO:0004523">
    <property type="term" value="F:RNA-DNA hybrid ribonuclease activity"/>
    <property type="evidence" value="ECO:0007669"/>
    <property type="project" value="UniProtKB-EC"/>
</dbReference>
<name>A0AAW0MXU1_9GOBI</name>
<comment type="caution">
    <text evidence="4">The sequence shown here is derived from an EMBL/GenBank/DDBJ whole genome shotgun (WGS) entry which is preliminary data.</text>
</comment>
<evidence type="ECO:0000256" key="1">
    <source>
        <dbReference type="ARBA" id="ARBA00010879"/>
    </source>
</evidence>
<dbReference type="Gene3D" id="3.10.10.10">
    <property type="entry name" value="HIV Type 1 Reverse Transcriptase, subunit A, domain 1"/>
    <property type="match status" value="1"/>
</dbReference>
<dbReference type="SUPFAM" id="SSF56219">
    <property type="entry name" value="DNase I-like"/>
    <property type="match status" value="1"/>
</dbReference>
<dbReference type="PANTHER" id="PTHR47510">
    <property type="entry name" value="REVERSE TRANSCRIPTASE DOMAIN-CONTAINING PROTEIN"/>
    <property type="match status" value="1"/>
</dbReference>
<keyword evidence="5" id="KW-1185">Reference proteome</keyword>
<dbReference type="FunFam" id="3.10.20.370:FF:000001">
    <property type="entry name" value="Retrovirus-related Pol polyprotein from transposon 17.6-like protein"/>
    <property type="match status" value="1"/>
</dbReference>
<gene>
    <name evidence="4" type="ORF">WMY93_027060</name>
</gene>
<evidence type="ECO:0000313" key="4">
    <source>
        <dbReference type="EMBL" id="KAK7883937.1"/>
    </source>
</evidence>
<reference evidence="5" key="1">
    <citation type="submission" date="2024-04" db="EMBL/GenBank/DDBJ databases">
        <title>Salinicola lusitanus LLJ914,a marine bacterium isolated from the Okinawa Trough.</title>
        <authorList>
            <person name="Li J."/>
        </authorList>
    </citation>
    <scope>NUCLEOTIDE SEQUENCE [LARGE SCALE GENOMIC DNA]</scope>
</reference>
<proteinExistence type="inferred from homology"/>
<dbReference type="GO" id="GO:0008168">
    <property type="term" value="F:methyltransferase activity"/>
    <property type="evidence" value="ECO:0007669"/>
    <property type="project" value="InterPro"/>
</dbReference>